<feature type="compositionally biased region" description="Polar residues" evidence="1">
    <location>
        <begin position="180"/>
        <end position="195"/>
    </location>
</feature>
<name>A0ABR1RM46_9PEZI</name>
<evidence type="ECO:0000313" key="3">
    <source>
        <dbReference type="EMBL" id="KAK8015947.1"/>
    </source>
</evidence>
<keyword evidence="2" id="KW-0732">Signal</keyword>
<keyword evidence="4" id="KW-1185">Reference proteome</keyword>
<dbReference type="Proteomes" id="UP001396898">
    <property type="component" value="Unassembled WGS sequence"/>
</dbReference>
<protein>
    <submittedName>
        <fullName evidence="3">Uncharacterized protein</fullName>
    </submittedName>
</protein>
<proteinExistence type="predicted"/>
<evidence type="ECO:0000256" key="2">
    <source>
        <dbReference type="SAM" id="SignalP"/>
    </source>
</evidence>
<feature type="chain" id="PRO_5045672836" evidence="2">
    <location>
        <begin position="19"/>
        <end position="195"/>
    </location>
</feature>
<feature type="signal peptide" evidence="2">
    <location>
        <begin position="1"/>
        <end position="18"/>
    </location>
</feature>
<feature type="region of interest" description="Disordered" evidence="1">
    <location>
        <begin position="123"/>
        <end position="195"/>
    </location>
</feature>
<comment type="caution">
    <text evidence="3">The sequence shown here is derived from an EMBL/GenBank/DDBJ whole genome shotgun (WGS) entry which is preliminary data.</text>
</comment>
<gene>
    <name evidence="3" type="ORF">PG991_008835</name>
</gene>
<dbReference type="EMBL" id="JAQQWI010000012">
    <property type="protein sequence ID" value="KAK8015947.1"/>
    <property type="molecule type" value="Genomic_DNA"/>
</dbReference>
<reference evidence="3 4" key="1">
    <citation type="submission" date="2023-01" db="EMBL/GenBank/DDBJ databases">
        <title>Analysis of 21 Apiospora genomes using comparative genomics revels a genus with tremendous synthesis potential of carbohydrate active enzymes and secondary metabolites.</title>
        <authorList>
            <person name="Sorensen T."/>
        </authorList>
    </citation>
    <scope>NUCLEOTIDE SEQUENCE [LARGE SCALE GENOMIC DNA]</scope>
    <source>
        <strain evidence="3 4">CBS 20057</strain>
    </source>
</reference>
<evidence type="ECO:0000256" key="1">
    <source>
        <dbReference type="SAM" id="MobiDB-lite"/>
    </source>
</evidence>
<accession>A0ABR1RM46</accession>
<evidence type="ECO:0000313" key="4">
    <source>
        <dbReference type="Proteomes" id="UP001396898"/>
    </source>
</evidence>
<organism evidence="3 4">
    <name type="scientific">Apiospora marii</name>
    <dbReference type="NCBI Taxonomy" id="335849"/>
    <lineage>
        <taxon>Eukaryota</taxon>
        <taxon>Fungi</taxon>
        <taxon>Dikarya</taxon>
        <taxon>Ascomycota</taxon>
        <taxon>Pezizomycotina</taxon>
        <taxon>Sordariomycetes</taxon>
        <taxon>Xylariomycetidae</taxon>
        <taxon>Amphisphaeriales</taxon>
        <taxon>Apiosporaceae</taxon>
        <taxon>Apiospora</taxon>
    </lineage>
</organism>
<feature type="compositionally biased region" description="Low complexity" evidence="1">
    <location>
        <begin position="127"/>
        <end position="179"/>
    </location>
</feature>
<sequence length="195" mass="19908">MSPIRTLVLASLAAMATADGLYVHSNELAAHFAKRQQMSEPGTPAYNCHDNCGQSIIASRGEDPCHDKTFLTDYAACLACAGPDNYGIWMYYGGALSKAASSCNLPTTPGTDKSTDVPVAIPAVKGSSTADSPTTTTPRGSTATTDTRVSTSSPSNTSGPNTASSASVVPTATASLSSSGFSDTHSTNSVSRTLC</sequence>